<dbReference type="EMBL" id="ANAH02000004">
    <property type="protein sequence ID" value="EPX64444.1"/>
    <property type="molecule type" value="Genomic_DNA"/>
</dbReference>
<evidence type="ECO:0000313" key="3">
    <source>
        <dbReference type="Proteomes" id="UP000011682"/>
    </source>
</evidence>
<gene>
    <name evidence="2" type="ORF">D187_005578</name>
</gene>
<dbReference type="Proteomes" id="UP000011682">
    <property type="component" value="Unassembled WGS sequence"/>
</dbReference>
<evidence type="ECO:0000313" key="2">
    <source>
        <dbReference type="EMBL" id="EPX64444.1"/>
    </source>
</evidence>
<organism evidence="2 3">
    <name type="scientific">Cystobacter fuscus (strain ATCC 25194 / DSM 2262 / NBRC 100088 / M29)</name>
    <dbReference type="NCBI Taxonomy" id="1242864"/>
    <lineage>
        <taxon>Bacteria</taxon>
        <taxon>Pseudomonadati</taxon>
        <taxon>Myxococcota</taxon>
        <taxon>Myxococcia</taxon>
        <taxon>Myxococcales</taxon>
        <taxon>Cystobacterineae</taxon>
        <taxon>Archangiaceae</taxon>
        <taxon>Cystobacter</taxon>
    </lineage>
</organism>
<feature type="compositionally biased region" description="Basic and acidic residues" evidence="1">
    <location>
        <begin position="85"/>
        <end position="100"/>
    </location>
</feature>
<reference evidence="2" key="1">
    <citation type="submission" date="2013-05" db="EMBL/GenBank/DDBJ databases">
        <title>Genome assembly of Cystobacter fuscus DSM 2262.</title>
        <authorList>
            <person name="Sharma G."/>
            <person name="Khatri I."/>
            <person name="Kaur C."/>
            <person name="Mayilraj S."/>
            <person name="Subramanian S."/>
        </authorList>
    </citation>
    <scope>NUCLEOTIDE SEQUENCE [LARGE SCALE GENOMIC DNA]</scope>
    <source>
        <strain evidence="2">DSM 2262</strain>
    </source>
</reference>
<proteinExistence type="predicted"/>
<accession>S9QT20</accession>
<keyword evidence="3" id="KW-1185">Reference proteome</keyword>
<feature type="region of interest" description="Disordered" evidence="1">
    <location>
        <begin position="79"/>
        <end position="109"/>
    </location>
</feature>
<comment type="caution">
    <text evidence="2">The sequence shown here is derived from an EMBL/GenBank/DDBJ whole genome shotgun (WGS) entry which is preliminary data.</text>
</comment>
<dbReference type="AlphaFoldDB" id="S9QT20"/>
<sequence length="109" mass="11872">MATGVGAPCPHGAVVPLDQGVCFPRRGTRSLQPADEAAAIAVDEVAVITRLTLLEGFVATRRDERLRQFAHLLGVPPWQLMGPTSDERGRDYQDAQRLDEPSCFSSVQQ</sequence>
<name>S9QT20_CYSF2</name>
<protein>
    <submittedName>
        <fullName evidence="2">Uncharacterized protein</fullName>
    </submittedName>
</protein>
<evidence type="ECO:0000256" key="1">
    <source>
        <dbReference type="SAM" id="MobiDB-lite"/>
    </source>
</evidence>